<reference evidence="2 3" key="1">
    <citation type="submission" date="2019-11" db="EMBL/GenBank/DDBJ databases">
        <authorList>
            <person name="Jiang L.-Q."/>
        </authorList>
    </citation>
    <scope>NUCLEOTIDE SEQUENCE [LARGE SCALE GENOMIC DNA]</scope>
    <source>
        <strain evidence="2 3">YIM 132087</strain>
    </source>
</reference>
<dbReference type="RefSeq" id="WP_154769048.1">
    <property type="nucleotide sequence ID" value="NZ_WLYK01000005.1"/>
</dbReference>
<dbReference type="EMBL" id="WLYK01000005">
    <property type="protein sequence ID" value="MTD15085.1"/>
    <property type="molecule type" value="Genomic_DNA"/>
</dbReference>
<evidence type="ECO:0000256" key="1">
    <source>
        <dbReference type="SAM" id="MobiDB-lite"/>
    </source>
</evidence>
<accession>A0A7K1FLR2</accession>
<evidence type="ECO:0000313" key="3">
    <source>
        <dbReference type="Proteomes" id="UP000460221"/>
    </source>
</evidence>
<proteinExistence type="predicted"/>
<evidence type="ECO:0000313" key="2">
    <source>
        <dbReference type="EMBL" id="MTD15085.1"/>
    </source>
</evidence>
<sequence length="155" mass="16347">MSRPPASEVTLNSRSFGDDLVHAEVPTGWLRCAGDPTKVTTRGCGSGVRSMSVLTLAGAERPDGTAERCAGHQVDPESGSTVRPLVVPQRVSDTLGGAWSLAAITVVDNDRDRPRAVFCGLHGDLSAVMVLETANLSKLTSRLQDFWSTAATLTV</sequence>
<name>A0A7K1FLR2_9ACTN</name>
<gene>
    <name evidence="2" type="ORF">GIS00_14170</name>
</gene>
<dbReference type="AlphaFoldDB" id="A0A7K1FLR2"/>
<comment type="caution">
    <text evidence="2">The sequence shown here is derived from an EMBL/GenBank/DDBJ whole genome shotgun (WGS) entry which is preliminary data.</text>
</comment>
<feature type="region of interest" description="Disordered" evidence="1">
    <location>
        <begin position="62"/>
        <end position="81"/>
    </location>
</feature>
<organism evidence="2 3">
    <name type="scientific">Nakamurella alba</name>
    <dbReference type="NCBI Taxonomy" id="2665158"/>
    <lineage>
        <taxon>Bacteria</taxon>
        <taxon>Bacillati</taxon>
        <taxon>Actinomycetota</taxon>
        <taxon>Actinomycetes</taxon>
        <taxon>Nakamurellales</taxon>
        <taxon>Nakamurellaceae</taxon>
        <taxon>Nakamurella</taxon>
    </lineage>
</organism>
<dbReference type="Proteomes" id="UP000460221">
    <property type="component" value="Unassembled WGS sequence"/>
</dbReference>
<keyword evidence="3" id="KW-1185">Reference proteome</keyword>
<protein>
    <submittedName>
        <fullName evidence="2">Uncharacterized protein</fullName>
    </submittedName>
</protein>